<geneLocation type="plasmid" evidence="1 2">
    <name>pOSC7112.04</name>
</geneLocation>
<dbReference type="eggNOG" id="ENOG5032ZNA">
    <property type="taxonomic scope" value="Bacteria"/>
</dbReference>
<proteinExistence type="predicted"/>
<dbReference type="EMBL" id="CP003618">
    <property type="protein sequence ID" value="AFZ10949.1"/>
    <property type="molecule type" value="Genomic_DNA"/>
</dbReference>
<dbReference type="KEGG" id="oni:Osc7112_6868"/>
<keyword evidence="1" id="KW-0614">Plasmid</keyword>
<dbReference type="Proteomes" id="UP000010478">
    <property type="component" value="Plasmid pOSC7112.04"/>
</dbReference>
<sequence length="393" mass="45394">MLQSLWLTHPRLICLATYTLSDLVKVGVSRKFHFLGKMCRKISLSMRILNLRQPNFILISFDLQNAKAGTLMVSLPEFHLFCKPTITSKKFHLFCKPISNWRLILIVDSQDNLGLLPSFDSSVPGSRYLTQFCLTPVKSDRNLSVLTSGDRRYCERLLCSLAMYLLTLSDLDRTINSNQLQEPPLVPYYIQKRLQLLVKQNLMGLPVEPILNSYPQFKQWVFQLKELSPSLFLPQRKLFVDIPIQAKIDRKKRKVTEEKSALSPLFKAIQVRANVGLVKGTPKLIEWAIRHPALTWQDRVKLWVAAEFFELEPHKLQLIVLALHPTQRAQKVQFTWNSKQHRQTQNWLVTAIERETEQPSIELNAYLKSQPKKVATAINLDAIDLDEINEVSI</sequence>
<evidence type="ECO:0000313" key="2">
    <source>
        <dbReference type="Proteomes" id="UP000010478"/>
    </source>
</evidence>
<evidence type="ECO:0000313" key="1">
    <source>
        <dbReference type="EMBL" id="AFZ10949.1"/>
    </source>
</evidence>
<accession>K9VTQ5</accession>
<dbReference type="HOGENOM" id="CLU_701788_0_0_3"/>
<dbReference type="AlphaFoldDB" id="K9VTQ5"/>
<gene>
    <name evidence="1" type="ORF">Osc7112_6868</name>
</gene>
<reference evidence="1 2" key="1">
    <citation type="submission" date="2012-05" db="EMBL/GenBank/DDBJ databases">
        <title>Finished plasmid 4 of genome of Oscillatoria sp. PCC 7112.</title>
        <authorList>
            <consortium name="US DOE Joint Genome Institute"/>
            <person name="Gugger M."/>
            <person name="Coursin T."/>
            <person name="Rippka R."/>
            <person name="Tandeau De Marsac N."/>
            <person name="Huntemann M."/>
            <person name="Wei C.-L."/>
            <person name="Han J."/>
            <person name="Detter J.C."/>
            <person name="Han C."/>
            <person name="Tapia R."/>
            <person name="Davenport K."/>
            <person name="Daligault H."/>
            <person name="Erkkila T."/>
            <person name="Gu W."/>
            <person name="Munk A.C.C."/>
            <person name="Teshima H."/>
            <person name="Xu Y."/>
            <person name="Chain P."/>
            <person name="Chen A."/>
            <person name="Krypides N."/>
            <person name="Mavromatis K."/>
            <person name="Markowitz V."/>
            <person name="Szeto E."/>
            <person name="Ivanova N."/>
            <person name="Mikhailova N."/>
            <person name="Ovchinnikova G."/>
            <person name="Pagani I."/>
            <person name="Pati A."/>
            <person name="Goodwin L."/>
            <person name="Peters L."/>
            <person name="Pitluck S."/>
            <person name="Woyke T."/>
            <person name="Kerfeld C."/>
        </authorList>
    </citation>
    <scope>NUCLEOTIDE SEQUENCE [LARGE SCALE GENOMIC DNA]</scope>
    <source>
        <strain evidence="1 2">PCC 7112</strain>
        <plasmid evidence="1 2">pOSC7112.04</plasmid>
    </source>
</reference>
<name>K9VTQ5_9CYAN</name>
<keyword evidence="2" id="KW-1185">Reference proteome</keyword>
<protein>
    <submittedName>
        <fullName evidence="1">Uncharacterized protein</fullName>
    </submittedName>
</protein>
<organism evidence="1 2">
    <name type="scientific">Phormidium nigroviride PCC 7112</name>
    <dbReference type="NCBI Taxonomy" id="179408"/>
    <lineage>
        <taxon>Bacteria</taxon>
        <taxon>Bacillati</taxon>
        <taxon>Cyanobacteriota</taxon>
        <taxon>Cyanophyceae</taxon>
        <taxon>Oscillatoriophycideae</taxon>
        <taxon>Oscillatoriales</taxon>
        <taxon>Oscillatoriaceae</taxon>
        <taxon>Phormidium</taxon>
    </lineage>
</organism>